<accession>A0ABS2DU10</accession>
<dbReference type="Pfam" id="PF13384">
    <property type="entry name" value="HTH_23"/>
    <property type="match status" value="1"/>
</dbReference>
<dbReference type="Proteomes" id="UP000715095">
    <property type="component" value="Unassembled WGS sequence"/>
</dbReference>
<evidence type="ECO:0000313" key="2">
    <source>
        <dbReference type="Proteomes" id="UP000715095"/>
    </source>
</evidence>
<dbReference type="EMBL" id="JACJJC010000019">
    <property type="protein sequence ID" value="MBM6704779.1"/>
    <property type="molecule type" value="Genomic_DNA"/>
</dbReference>
<comment type="caution">
    <text evidence="1">The sequence shown here is derived from an EMBL/GenBank/DDBJ whole genome shotgun (WGS) entry which is preliminary data.</text>
</comment>
<name>A0ABS2DU10_9BURK</name>
<gene>
    <name evidence="1" type="ORF">H6A60_09815</name>
</gene>
<protein>
    <submittedName>
        <fullName evidence="1">Helix-turn-helix domain-containing protein</fullName>
    </submittedName>
</protein>
<dbReference type="SUPFAM" id="SSF46689">
    <property type="entry name" value="Homeodomain-like"/>
    <property type="match status" value="1"/>
</dbReference>
<organism evidence="1 2">
    <name type="scientific">Sutterella massiliensis</name>
    <dbReference type="NCBI Taxonomy" id="1816689"/>
    <lineage>
        <taxon>Bacteria</taxon>
        <taxon>Pseudomonadati</taxon>
        <taxon>Pseudomonadota</taxon>
        <taxon>Betaproteobacteria</taxon>
        <taxon>Burkholderiales</taxon>
        <taxon>Sutterellaceae</taxon>
        <taxon>Sutterella</taxon>
    </lineage>
</organism>
<keyword evidence="2" id="KW-1185">Reference proteome</keyword>
<dbReference type="InterPro" id="IPR009057">
    <property type="entry name" value="Homeodomain-like_sf"/>
</dbReference>
<sequence>MPEELTLRFASNTDDGLVEKNRARRAAGSMKKNAVQRIRPTGCASDQKRRTALRLFETGFGYKSVAQILSLSPYTVRDWMRAFRAGRFSTHLSPKQYRYPEEIKTRVVELRASGLSWKEIEEATGVKRSTCRSWLRTKQN</sequence>
<dbReference type="Gene3D" id="1.10.10.10">
    <property type="entry name" value="Winged helix-like DNA-binding domain superfamily/Winged helix DNA-binding domain"/>
    <property type="match status" value="1"/>
</dbReference>
<dbReference type="RefSeq" id="WP_205104086.1">
    <property type="nucleotide sequence ID" value="NZ_JACJJC010000019.1"/>
</dbReference>
<dbReference type="InterPro" id="IPR036388">
    <property type="entry name" value="WH-like_DNA-bd_sf"/>
</dbReference>
<evidence type="ECO:0000313" key="1">
    <source>
        <dbReference type="EMBL" id="MBM6704779.1"/>
    </source>
</evidence>
<reference evidence="1 2" key="1">
    <citation type="journal article" date="2021" name="Sci. Rep.">
        <title>The distribution of antibiotic resistance genes in chicken gut microbiota commensals.</title>
        <authorList>
            <person name="Juricova H."/>
            <person name="Matiasovicova J."/>
            <person name="Kubasova T."/>
            <person name="Cejkova D."/>
            <person name="Rychlik I."/>
        </authorList>
    </citation>
    <scope>NUCLEOTIDE SEQUENCE [LARGE SCALE GENOMIC DNA]</scope>
    <source>
        <strain evidence="1 2">An829</strain>
    </source>
</reference>
<proteinExistence type="predicted"/>